<dbReference type="SMART" id="SM00186">
    <property type="entry name" value="FBG"/>
    <property type="match status" value="1"/>
</dbReference>
<evidence type="ECO:0000259" key="2">
    <source>
        <dbReference type="PROSITE" id="PS51406"/>
    </source>
</evidence>
<protein>
    <recommendedName>
        <fullName evidence="2">Fibrinogen C-terminal domain-containing protein</fullName>
    </recommendedName>
</protein>
<dbReference type="InterPro" id="IPR050373">
    <property type="entry name" value="Fibrinogen_C-term_domain"/>
</dbReference>
<organism>
    <name type="scientific">Branchiostoma floridae</name>
    <name type="common">Florida lancelet</name>
    <name type="synonym">Amphioxus</name>
    <dbReference type="NCBI Taxonomy" id="7739"/>
    <lineage>
        <taxon>Eukaryota</taxon>
        <taxon>Metazoa</taxon>
        <taxon>Chordata</taxon>
        <taxon>Cephalochordata</taxon>
        <taxon>Leptocardii</taxon>
        <taxon>Amphioxiformes</taxon>
        <taxon>Branchiostomatidae</taxon>
        <taxon>Branchiostoma</taxon>
    </lineage>
</organism>
<evidence type="ECO:0000256" key="1">
    <source>
        <dbReference type="SAM" id="MobiDB-lite"/>
    </source>
</evidence>
<feature type="region of interest" description="Disordered" evidence="1">
    <location>
        <begin position="75"/>
        <end position="103"/>
    </location>
</feature>
<dbReference type="AlphaFoldDB" id="C3YQL8"/>
<reference evidence="3" key="1">
    <citation type="journal article" date="2008" name="Nature">
        <title>The amphioxus genome and the evolution of the chordate karyotype.</title>
        <authorList>
            <consortium name="US DOE Joint Genome Institute (JGI-PGF)"/>
            <person name="Putnam N.H."/>
            <person name="Butts T."/>
            <person name="Ferrier D.E.K."/>
            <person name="Furlong R.F."/>
            <person name="Hellsten U."/>
            <person name="Kawashima T."/>
            <person name="Robinson-Rechavi M."/>
            <person name="Shoguchi E."/>
            <person name="Terry A."/>
            <person name="Yu J.-K."/>
            <person name="Benito-Gutierrez E.L."/>
            <person name="Dubchak I."/>
            <person name="Garcia-Fernandez J."/>
            <person name="Gibson-Brown J.J."/>
            <person name="Grigoriev I.V."/>
            <person name="Horton A.C."/>
            <person name="de Jong P.J."/>
            <person name="Jurka J."/>
            <person name="Kapitonov V.V."/>
            <person name="Kohara Y."/>
            <person name="Kuroki Y."/>
            <person name="Lindquist E."/>
            <person name="Lucas S."/>
            <person name="Osoegawa K."/>
            <person name="Pennacchio L.A."/>
            <person name="Salamov A.A."/>
            <person name="Satou Y."/>
            <person name="Sauka-Spengler T."/>
            <person name="Schmutz J."/>
            <person name="Shin-I T."/>
            <person name="Toyoda A."/>
            <person name="Bronner-Fraser M."/>
            <person name="Fujiyama A."/>
            <person name="Holland L.Z."/>
            <person name="Holland P.W.H."/>
            <person name="Satoh N."/>
            <person name="Rokhsar D.S."/>
        </authorList>
    </citation>
    <scope>NUCLEOTIDE SEQUENCE [LARGE SCALE GENOMIC DNA]</scope>
    <source>
        <strain evidence="3">S238N-H82</strain>
        <tissue evidence="3">Testes</tissue>
    </source>
</reference>
<dbReference type="Gene3D" id="4.10.530.10">
    <property type="entry name" value="Gamma-fibrinogen Carboxyl Terminal Fragment, domain 2"/>
    <property type="match status" value="1"/>
</dbReference>
<dbReference type="InterPro" id="IPR036056">
    <property type="entry name" value="Fibrinogen-like_C"/>
</dbReference>
<dbReference type="EMBL" id="GG666543">
    <property type="protein sequence ID" value="EEN57374.1"/>
    <property type="molecule type" value="Genomic_DNA"/>
</dbReference>
<dbReference type="PANTHER" id="PTHR19143:SF458">
    <property type="entry name" value="FIBRINOGEN C-TERMINAL DOMAIN-CONTAINING PROTEIN-RELATED"/>
    <property type="match status" value="1"/>
</dbReference>
<dbReference type="Gene3D" id="3.90.215.10">
    <property type="entry name" value="Gamma Fibrinogen, chain A, domain 1"/>
    <property type="match status" value="1"/>
</dbReference>
<accession>C3YQL8</accession>
<dbReference type="eggNOG" id="KOG2579">
    <property type="taxonomic scope" value="Eukaryota"/>
</dbReference>
<dbReference type="Pfam" id="PF00147">
    <property type="entry name" value="Fibrinogen_C"/>
    <property type="match status" value="1"/>
</dbReference>
<dbReference type="InterPro" id="IPR002181">
    <property type="entry name" value="Fibrinogen_a/b/g_C_dom"/>
</dbReference>
<name>C3YQL8_BRAFL</name>
<feature type="domain" description="Fibrinogen C-terminal" evidence="2">
    <location>
        <begin position="200"/>
        <end position="390"/>
    </location>
</feature>
<dbReference type="PROSITE" id="PS51406">
    <property type="entry name" value="FIBRINOGEN_C_2"/>
    <property type="match status" value="1"/>
</dbReference>
<evidence type="ECO:0000313" key="3">
    <source>
        <dbReference type="EMBL" id="EEN57374.1"/>
    </source>
</evidence>
<proteinExistence type="predicted"/>
<dbReference type="InParanoid" id="C3YQL8"/>
<gene>
    <name evidence="3" type="ORF">BRAFLDRAFT_82714</name>
</gene>
<sequence length="637" mass="70512">MQTGNEEIVRTVPHLSNAYIEPEPADCIGSLAEMPLFLEDSGFDDNNTEMTGEEVAMSHLYGDKTDHKESAELREGQDALQERSKTPSCIYEDTTEKSSGPTSGIYVCGIPTNPGISSRLYGNSKEMKNSAESDVYHGETISGLTAKQNADFKKEKDIPGTDGVDEKPLGNRCAVVKKGMENPAYGIGALGAASQGTSETEQENHYENMDDLRTDLKDEDTNSIPIRERQSSVNDVPQDAMDGGGGWTVIQRRLDGSVPFNRTLADYKRGFGNKTGEHWLGNDYLHLLTYQKNYSLRVDWISRGINYPSTCSHGYFRVSDENNNFRLDLGPTEGKGIICDQLISIHSGCPFSTVDKNNNGINKQSKAPSCVKQYGGGWWYMYDMYGSCGHMTGFNQQWNFCSFKSCRKFKVIAETNEEPAAGELHEMKPGGRTVTQIGDRDTASFRSLPVALNSIELPYCDMSSDDDDDSLSFYAAAADLTFYGNAEDVTCRNDTRSNSSIPFYEGPVTGTYMNIGNTPGTSPSSLHRTLTTTTMYELPTASQLVENQICYSAPELPALKYWQCEGIVRRNPLSQRPSSLPLLPNSQCTTQHQLIGGKRRSHIREFDPKVLDPWTKMAASRRVFVGVGMTKGTSCWK</sequence>
<dbReference type="SUPFAM" id="SSF56496">
    <property type="entry name" value="Fibrinogen C-terminal domain-like"/>
    <property type="match status" value="1"/>
</dbReference>
<feature type="compositionally biased region" description="Basic and acidic residues" evidence="1">
    <location>
        <begin position="75"/>
        <end position="85"/>
    </location>
</feature>
<dbReference type="InterPro" id="IPR014716">
    <property type="entry name" value="Fibrinogen_a/b/g_C_1"/>
</dbReference>
<dbReference type="PANTHER" id="PTHR19143">
    <property type="entry name" value="FIBRINOGEN/TENASCIN/ANGIOPOEITIN"/>
    <property type="match status" value="1"/>
</dbReference>